<sequence>MKKEKDLKLVNQFDTQQLDEAIDQEIDQVETRKKQLRISELKKSFSETKIFHFAKGKVWPVLLPFFIVMILLIILPLIAIVVYAVVQPTNDSIMFKISLENFVKFFSTSSIFVSLLLSIAYAVIASLICLVVGYPIALMMANIRSKILAKNLWVLVTLPIWISMLLKVLGLQSLFYLLGPTIIGTPIAVIIGMVYMFIPFAITPIYNSLESRKLDLEEAAKDLGMSPFKTFWAITFRGSIPGVLTAFTLVIVQAGTSLIVVHYLGDGKVNLIASVIESYFFKGNNFGFGAAISAVLTVFIFLLIVITKAISNKFEIQGGKKKWKNSSKVAISQ</sequence>
<evidence type="ECO:0000256" key="8">
    <source>
        <dbReference type="RuleBase" id="RU363032"/>
    </source>
</evidence>
<keyword evidence="7 8" id="KW-0472">Membrane</keyword>
<keyword evidence="6 8" id="KW-1133">Transmembrane helix</keyword>
<dbReference type="RefSeq" id="WP_051449478.1">
    <property type="nucleotide sequence ID" value="NZ_CP024963.1"/>
</dbReference>
<evidence type="ECO:0000256" key="3">
    <source>
        <dbReference type="ARBA" id="ARBA00022448"/>
    </source>
</evidence>
<evidence type="ECO:0000256" key="6">
    <source>
        <dbReference type="ARBA" id="ARBA00022989"/>
    </source>
</evidence>
<dbReference type="PANTHER" id="PTHR42929:SF1">
    <property type="entry name" value="INNER MEMBRANE ABC TRANSPORTER PERMEASE PROTEIN YDCU-RELATED"/>
    <property type="match status" value="1"/>
</dbReference>
<dbReference type="NCBIfam" id="NF043074">
    <property type="entry name" value="MMSYN1_0196"/>
    <property type="match status" value="1"/>
</dbReference>
<proteinExistence type="inferred from homology"/>
<keyword evidence="4" id="KW-1003">Cell membrane</keyword>
<dbReference type="OrthoDB" id="9807047at2"/>
<dbReference type="Pfam" id="PF00528">
    <property type="entry name" value="BPD_transp_1"/>
    <property type="match status" value="1"/>
</dbReference>
<dbReference type="SUPFAM" id="SSF161098">
    <property type="entry name" value="MetI-like"/>
    <property type="match status" value="1"/>
</dbReference>
<dbReference type="GO" id="GO:0005886">
    <property type="term" value="C:plasma membrane"/>
    <property type="evidence" value="ECO:0007669"/>
    <property type="project" value="UniProtKB-SubCell"/>
</dbReference>
<feature type="domain" description="ABC transmembrane type-1" evidence="9">
    <location>
        <begin position="115"/>
        <end position="307"/>
    </location>
</feature>
<feature type="transmembrane region" description="Helical" evidence="8">
    <location>
        <begin position="243"/>
        <end position="265"/>
    </location>
</feature>
<evidence type="ECO:0000259" key="9">
    <source>
        <dbReference type="PROSITE" id="PS50928"/>
    </source>
</evidence>
<evidence type="ECO:0000256" key="7">
    <source>
        <dbReference type="ARBA" id="ARBA00023136"/>
    </source>
</evidence>
<dbReference type="AlphaFoldDB" id="A0A2K8NV07"/>
<protein>
    <submittedName>
        <fullName evidence="10">Spermidine/putrescine ABC transporter permease</fullName>
    </submittedName>
</protein>
<dbReference type="Proteomes" id="UP000232063">
    <property type="component" value="Chromosome"/>
</dbReference>
<feature type="transmembrane region" description="Helical" evidence="8">
    <location>
        <begin position="183"/>
        <end position="206"/>
    </location>
</feature>
<dbReference type="PROSITE" id="PS50928">
    <property type="entry name" value="ABC_TM1"/>
    <property type="match status" value="1"/>
</dbReference>
<comment type="subcellular location">
    <subcellularLocation>
        <location evidence="1 8">Cell membrane</location>
        <topology evidence="1 8">Multi-pass membrane protein</topology>
    </subcellularLocation>
</comment>
<dbReference type="InterPro" id="IPR000515">
    <property type="entry name" value="MetI-like"/>
</dbReference>
<dbReference type="CDD" id="cd06261">
    <property type="entry name" value="TM_PBP2"/>
    <property type="match status" value="1"/>
</dbReference>
<reference evidence="10 11" key="1">
    <citation type="submission" date="2017-11" db="EMBL/GenBank/DDBJ databases">
        <title>Genome sequence of Entomoplasma luminosum PIMN-1 (ATCC 49195).</title>
        <authorList>
            <person name="Lo W.-S."/>
            <person name="Gasparich G.E."/>
            <person name="Kuo C.-H."/>
        </authorList>
    </citation>
    <scope>NUCLEOTIDE SEQUENCE [LARGE SCALE GENOMIC DNA]</scope>
    <source>
        <strain evidence="10 11">PIMN-1</strain>
    </source>
</reference>
<evidence type="ECO:0000313" key="11">
    <source>
        <dbReference type="Proteomes" id="UP000232063"/>
    </source>
</evidence>
<evidence type="ECO:0000256" key="4">
    <source>
        <dbReference type="ARBA" id="ARBA00022475"/>
    </source>
</evidence>
<feature type="transmembrane region" description="Helical" evidence="8">
    <location>
        <begin position="61"/>
        <end position="86"/>
    </location>
</feature>
<feature type="transmembrane region" description="Helical" evidence="8">
    <location>
        <begin position="111"/>
        <end position="140"/>
    </location>
</feature>
<dbReference type="KEGG" id="elj:ELUMI_v1c08730"/>
<evidence type="ECO:0000256" key="2">
    <source>
        <dbReference type="ARBA" id="ARBA00007069"/>
    </source>
</evidence>
<name>A0A2K8NV07_9MOLU</name>
<feature type="transmembrane region" description="Helical" evidence="8">
    <location>
        <begin position="152"/>
        <end position="177"/>
    </location>
</feature>
<keyword evidence="3 8" id="KW-0813">Transport</keyword>
<dbReference type="GO" id="GO:0055085">
    <property type="term" value="P:transmembrane transport"/>
    <property type="evidence" value="ECO:0007669"/>
    <property type="project" value="InterPro"/>
</dbReference>
<dbReference type="EMBL" id="CP024963">
    <property type="protein sequence ID" value="ATZ17594.1"/>
    <property type="molecule type" value="Genomic_DNA"/>
</dbReference>
<dbReference type="PANTHER" id="PTHR42929">
    <property type="entry name" value="INNER MEMBRANE ABC TRANSPORTER PERMEASE PROTEIN YDCU-RELATED-RELATED"/>
    <property type="match status" value="1"/>
</dbReference>
<dbReference type="InterPro" id="IPR035906">
    <property type="entry name" value="MetI-like_sf"/>
</dbReference>
<evidence type="ECO:0000313" key="10">
    <source>
        <dbReference type="EMBL" id="ATZ17594.1"/>
    </source>
</evidence>
<evidence type="ECO:0000256" key="5">
    <source>
        <dbReference type="ARBA" id="ARBA00022692"/>
    </source>
</evidence>
<organism evidence="10 11">
    <name type="scientific">Williamsoniiplasma luminosum</name>
    <dbReference type="NCBI Taxonomy" id="214888"/>
    <lineage>
        <taxon>Bacteria</taxon>
        <taxon>Bacillati</taxon>
        <taxon>Mycoplasmatota</taxon>
        <taxon>Mollicutes</taxon>
        <taxon>Entomoplasmatales</taxon>
        <taxon>Williamsoniiplasma</taxon>
    </lineage>
</organism>
<keyword evidence="11" id="KW-1185">Reference proteome</keyword>
<accession>A0A2K8NV07</accession>
<feature type="transmembrane region" description="Helical" evidence="8">
    <location>
        <begin position="285"/>
        <end position="306"/>
    </location>
</feature>
<keyword evidence="5 8" id="KW-0812">Transmembrane</keyword>
<dbReference type="InterPro" id="IPR050024">
    <property type="entry name" value="MMSYN1_0196-like"/>
</dbReference>
<comment type="similarity">
    <text evidence="2">Belongs to the binding-protein-dependent transport system permease family. CysTW subfamily.</text>
</comment>
<dbReference type="Gene3D" id="1.10.3720.10">
    <property type="entry name" value="MetI-like"/>
    <property type="match status" value="1"/>
</dbReference>
<gene>
    <name evidence="10" type="primary">potB</name>
    <name evidence="10" type="ORF">ELUMI_v1c08730</name>
</gene>
<evidence type="ECO:0000256" key="1">
    <source>
        <dbReference type="ARBA" id="ARBA00004651"/>
    </source>
</evidence>